<organism evidence="4 5">
    <name type="scientific">Chitinophaga solisilvae</name>
    <dbReference type="NCBI Taxonomy" id="1233460"/>
    <lineage>
        <taxon>Bacteria</taxon>
        <taxon>Pseudomonadati</taxon>
        <taxon>Bacteroidota</taxon>
        <taxon>Chitinophagia</taxon>
        <taxon>Chitinophagales</taxon>
        <taxon>Chitinophagaceae</taxon>
        <taxon>Chitinophaga</taxon>
    </lineage>
</organism>
<dbReference type="OrthoDB" id="982141at2"/>
<gene>
    <name evidence="4" type="ORF">ECE50_004715</name>
</gene>
<name>A0A3S1BJ98_9BACT</name>
<dbReference type="EMBL" id="RIAR02000001">
    <property type="protein sequence ID" value="NSL86122.1"/>
    <property type="molecule type" value="Genomic_DNA"/>
</dbReference>
<evidence type="ECO:0000256" key="1">
    <source>
        <dbReference type="ARBA" id="ARBA00008635"/>
    </source>
</evidence>
<dbReference type="Gene3D" id="1.20.120.450">
    <property type="entry name" value="dinb family like domain"/>
    <property type="match status" value="1"/>
</dbReference>
<dbReference type="Proteomes" id="UP000281028">
    <property type="component" value="Unassembled WGS sequence"/>
</dbReference>
<sequence length="159" mass="18156">MDKVYRKGAVGALLDEYEKAIGELKELIKKIPDEELPVIVDAATADENCRSVQTILTHVVYAAYGYATYLRNRKGGTAECPPKATQSTVAAYIQDLDTVFQFTVTIMEEMTEAEMEDTRKVFTGWGERYTTEQLVEHAIVHILRHRRQLEKFQVALQKR</sequence>
<feature type="binding site" evidence="3">
    <location>
        <position position="145"/>
    </location>
    <ligand>
        <name>a divalent metal cation</name>
        <dbReference type="ChEBI" id="CHEBI:60240"/>
    </ligand>
</feature>
<evidence type="ECO:0000313" key="4">
    <source>
        <dbReference type="EMBL" id="NSL86122.1"/>
    </source>
</evidence>
<dbReference type="SUPFAM" id="SSF109854">
    <property type="entry name" value="DinB/YfiT-like putative metalloenzymes"/>
    <property type="match status" value="1"/>
</dbReference>
<comment type="caution">
    <text evidence="4">The sequence shown here is derived from an EMBL/GenBank/DDBJ whole genome shotgun (WGS) entry which is preliminary data.</text>
</comment>
<dbReference type="GO" id="GO:0046872">
    <property type="term" value="F:metal ion binding"/>
    <property type="evidence" value="ECO:0007669"/>
    <property type="project" value="UniProtKB-KW"/>
</dbReference>
<evidence type="ECO:0000313" key="5">
    <source>
        <dbReference type="Proteomes" id="UP000281028"/>
    </source>
</evidence>
<feature type="binding site" evidence="3">
    <location>
        <position position="58"/>
    </location>
    <ligand>
        <name>a divalent metal cation</name>
        <dbReference type="ChEBI" id="CHEBI:60240"/>
    </ligand>
</feature>
<reference evidence="4" key="1">
    <citation type="submission" date="2020-05" db="EMBL/GenBank/DDBJ databases">
        <title>Chitinophaga laudate sp. nov., isolated from a tropical peat swamp.</title>
        <authorList>
            <person name="Goh C.B.S."/>
            <person name="Lee M.S."/>
            <person name="Parimannan S."/>
            <person name="Pasbakhsh P."/>
            <person name="Yule C.M."/>
            <person name="Rajandas H."/>
            <person name="Loke S."/>
            <person name="Croft L."/>
            <person name="Tan J.B.L."/>
        </authorList>
    </citation>
    <scope>NUCLEOTIDE SEQUENCE</scope>
    <source>
        <strain evidence="4">Mgbs1</strain>
    </source>
</reference>
<dbReference type="Pfam" id="PF05163">
    <property type="entry name" value="DinB"/>
    <property type="match status" value="1"/>
</dbReference>
<proteinExistence type="inferred from homology"/>
<dbReference type="RefSeq" id="WP_127040762.1">
    <property type="nucleotide sequence ID" value="NZ_JAABOK010000014.1"/>
</dbReference>
<evidence type="ECO:0000256" key="3">
    <source>
        <dbReference type="PIRSR" id="PIRSR607837-1"/>
    </source>
</evidence>
<dbReference type="InterPro" id="IPR034660">
    <property type="entry name" value="DinB/YfiT-like"/>
</dbReference>
<dbReference type="AlphaFoldDB" id="A0A3S1BJ98"/>
<protein>
    <submittedName>
        <fullName evidence="4">DinB family protein</fullName>
    </submittedName>
</protein>
<feature type="binding site" evidence="3">
    <location>
        <position position="141"/>
    </location>
    <ligand>
        <name>a divalent metal cation</name>
        <dbReference type="ChEBI" id="CHEBI:60240"/>
    </ligand>
</feature>
<accession>A0A3S1BJ98</accession>
<dbReference type="InterPro" id="IPR007837">
    <property type="entry name" value="DinB"/>
</dbReference>
<evidence type="ECO:0000256" key="2">
    <source>
        <dbReference type="ARBA" id="ARBA00022723"/>
    </source>
</evidence>
<keyword evidence="2 3" id="KW-0479">Metal-binding</keyword>
<comment type="similarity">
    <text evidence="1">Belongs to the DinB family.</text>
</comment>
<keyword evidence="5" id="KW-1185">Reference proteome</keyword>